<evidence type="ECO:0000256" key="1">
    <source>
        <dbReference type="SAM" id="Phobius"/>
    </source>
</evidence>
<keyword evidence="1" id="KW-1133">Transmembrane helix</keyword>
<keyword evidence="1" id="KW-0812">Transmembrane</keyword>
<dbReference type="AlphaFoldDB" id="A0AAQ4EZX7"/>
<protein>
    <recommendedName>
        <fullName evidence="2">Distal membrane-arm assembly complex protein 1-like domain-containing protein</fullName>
    </recommendedName>
</protein>
<dbReference type="InterPro" id="IPR028036">
    <property type="entry name" value="DMAC1-like_dom"/>
</dbReference>
<evidence type="ECO:0000259" key="2">
    <source>
        <dbReference type="Pfam" id="PF15055"/>
    </source>
</evidence>
<accession>A0AAQ4EZX7</accession>
<dbReference type="Pfam" id="PF15055">
    <property type="entry name" value="DMAC1_Dmo2"/>
    <property type="match status" value="1"/>
</dbReference>
<evidence type="ECO:0000313" key="4">
    <source>
        <dbReference type="Proteomes" id="UP001321473"/>
    </source>
</evidence>
<gene>
    <name evidence="3" type="ORF">V5799_018609</name>
</gene>
<sequence length="71" mass="7481">MMGVTKQPESDNDCLACRLVGSGGLLGASAYVWYHSRNLKGLGKFAAFTLCGGLSYLGCARLASLPPFLPK</sequence>
<comment type="caution">
    <text evidence="3">The sequence shown here is derived from an EMBL/GenBank/DDBJ whole genome shotgun (WGS) entry which is preliminary data.</text>
</comment>
<feature type="transmembrane region" description="Helical" evidence="1">
    <location>
        <begin position="45"/>
        <end position="63"/>
    </location>
</feature>
<dbReference type="EMBL" id="JARKHS020009230">
    <property type="protein sequence ID" value="KAK8780058.1"/>
    <property type="molecule type" value="Genomic_DNA"/>
</dbReference>
<proteinExistence type="predicted"/>
<organism evidence="3 4">
    <name type="scientific">Amblyomma americanum</name>
    <name type="common">Lone star tick</name>
    <dbReference type="NCBI Taxonomy" id="6943"/>
    <lineage>
        <taxon>Eukaryota</taxon>
        <taxon>Metazoa</taxon>
        <taxon>Ecdysozoa</taxon>
        <taxon>Arthropoda</taxon>
        <taxon>Chelicerata</taxon>
        <taxon>Arachnida</taxon>
        <taxon>Acari</taxon>
        <taxon>Parasitiformes</taxon>
        <taxon>Ixodida</taxon>
        <taxon>Ixodoidea</taxon>
        <taxon>Ixodidae</taxon>
        <taxon>Amblyomminae</taxon>
        <taxon>Amblyomma</taxon>
    </lineage>
</organism>
<keyword evidence="1" id="KW-0472">Membrane</keyword>
<feature type="domain" description="Distal membrane-arm assembly complex protein 1-like" evidence="2">
    <location>
        <begin position="13"/>
        <end position="50"/>
    </location>
</feature>
<evidence type="ECO:0000313" key="3">
    <source>
        <dbReference type="EMBL" id="KAK8780058.1"/>
    </source>
</evidence>
<dbReference type="Proteomes" id="UP001321473">
    <property type="component" value="Unassembled WGS sequence"/>
</dbReference>
<reference evidence="3 4" key="1">
    <citation type="journal article" date="2023" name="Arcadia Sci">
        <title>De novo assembly of a long-read Amblyomma americanum tick genome.</title>
        <authorList>
            <person name="Chou S."/>
            <person name="Poskanzer K.E."/>
            <person name="Rollins M."/>
            <person name="Thuy-Boun P.S."/>
        </authorList>
    </citation>
    <scope>NUCLEOTIDE SEQUENCE [LARGE SCALE GENOMIC DNA]</scope>
    <source>
        <strain evidence="3">F_SG_1</strain>
        <tissue evidence="3">Salivary glands</tissue>
    </source>
</reference>
<keyword evidence="4" id="KW-1185">Reference proteome</keyword>
<name>A0AAQ4EZX7_AMBAM</name>
<feature type="transmembrane region" description="Helical" evidence="1">
    <location>
        <begin position="15"/>
        <end position="33"/>
    </location>
</feature>